<name>A0A915I399_ROMCU</name>
<dbReference type="WBParaSite" id="nRc.2.0.1.t08310-RA">
    <property type="protein sequence ID" value="nRc.2.0.1.t08310-RA"/>
    <property type="gene ID" value="nRc.2.0.1.g08310"/>
</dbReference>
<protein>
    <submittedName>
        <fullName evidence="2">Uncharacterized protein</fullName>
    </submittedName>
</protein>
<proteinExistence type="predicted"/>
<evidence type="ECO:0000313" key="1">
    <source>
        <dbReference type="Proteomes" id="UP000887565"/>
    </source>
</evidence>
<organism evidence="1 2">
    <name type="scientific">Romanomermis culicivorax</name>
    <name type="common">Nematode worm</name>
    <dbReference type="NCBI Taxonomy" id="13658"/>
    <lineage>
        <taxon>Eukaryota</taxon>
        <taxon>Metazoa</taxon>
        <taxon>Ecdysozoa</taxon>
        <taxon>Nematoda</taxon>
        <taxon>Enoplea</taxon>
        <taxon>Dorylaimia</taxon>
        <taxon>Mermithida</taxon>
        <taxon>Mermithoidea</taxon>
        <taxon>Mermithidae</taxon>
        <taxon>Romanomermis</taxon>
    </lineage>
</organism>
<sequence>MKNLTGAPKFCEFRDPIPKLWDNPQLDGPRCGEEEKRKFNLIRNFHLFKINSYCLPGPEGTPPAHFTVRPLVDTNGHDPVFPL</sequence>
<reference evidence="2" key="1">
    <citation type="submission" date="2022-11" db="UniProtKB">
        <authorList>
            <consortium name="WormBaseParasite"/>
        </authorList>
    </citation>
    <scope>IDENTIFICATION</scope>
</reference>
<accession>A0A915I399</accession>
<dbReference type="Proteomes" id="UP000887565">
    <property type="component" value="Unplaced"/>
</dbReference>
<evidence type="ECO:0000313" key="2">
    <source>
        <dbReference type="WBParaSite" id="nRc.2.0.1.t08310-RA"/>
    </source>
</evidence>
<dbReference type="AlphaFoldDB" id="A0A915I399"/>
<keyword evidence="1" id="KW-1185">Reference proteome</keyword>